<dbReference type="Pfam" id="PF24132">
    <property type="entry name" value="DUF7399"/>
    <property type="match status" value="1"/>
</dbReference>
<name>A0A7M1RTL8_9CAUD</name>
<dbReference type="EMBL" id="MT774400">
    <property type="protein sequence ID" value="QOR57152.1"/>
    <property type="molecule type" value="Genomic_DNA"/>
</dbReference>
<reference evidence="1 2" key="1">
    <citation type="submission" date="2020-07" db="EMBL/GenBank/DDBJ databases">
        <title>Taxonomic proposal: Crassvirales, a new order of highly abundant and diverse bacterial viruses.</title>
        <authorList>
            <person name="Shkoporov A.N."/>
            <person name="Stockdale S.R."/>
            <person name="Guerin E."/>
            <person name="Ross R.P."/>
            <person name="Hill C."/>
        </authorList>
    </citation>
    <scope>NUCLEOTIDE SEQUENCE [LARGE SCALE GENOMIC DNA]</scope>
</reference>
<protein>
    <submittedName>
        <fullName evidence="1">Capsid protein</fullName>
    </submittedName>
</protein>
<dbReference type="GeneID" id="65131082"/>
<accession>A0A7M1RTL8</accession>
<dbReference type="InterPro" id="IPR055823">
    <property type="entry name" value="DUF7399"/>
</dbReference>
<evidence type="ECO:0000313" key="2">
    <source>
        <dbReference type="Proteomes" id="UP000593850"/>
    </source>
</evidence>
<dbReference type="RefSeq" id="YP_010112604.1">
    <property type="nucleotide sequence ID" value="NC_055893.1"/>
</dbReference>
<dbReference type="KEGG" id="vg:65131082"/>
<proteinExistence type="predicted"/>
<dbReference type="Proteomes" id="UP000593850">
    <property type="component" value="Segment"/>
</dbReference>
<evidence type="ECO:0000313" key="1">
    <source>
        <dbReference type="EMBL" id="QOR57152.1"/>
    </source>
</evidence>
<organism evidence="1 2">
    <name type="scientific">uncultured phage cr4_1</name>
    <dbReference type="NCBI Taxonomy" id="2772084"/>
    <lineage>
        <taxon>Viruses</taxon>
        <taxon>Duplodnaviria</taxon>
        <taxon>Heunggongvirae</taxon>
        <taxon>Uroviricota</taxon>
        <taxon>Caudoviricetes</taxon>
        <taxon>Crassvirales</taxon>
        <taxon>Suoliviridae</taxon>
        <taxon>Loutivirinae</taxon>
        <taxon>Buorbuivirus</taxon>
        <taxon>Buorbuivirus hominis</taxon>
    </lineage>
</organism>
<sequence>MMSDYKVIKDCGLLKKGDLLFWNGMEEAYTLDESKDGCERSIMINDKLAEELYNDGYFTTIATDKSIVKDTVDFIDNLIEQYKSDLLEVQNKFEKGEVQPCVKVESETVLYNLIKLANSIKGKLENE</sequence>
<keyword evidence="2" id="KW-1185">Reference proteome</keyword>